<comment type="caution">
    <text evidence="7">The sequence shown here is derived from an EMBL/GenBank/DDBJ whole genome shotgun (WGS) entry which is preliminary data.</text>
</comment>
<evidence type="ECO:0000313" key="8">
    <source>
        <dbReference type="Proteomes" id="UP000254134"/>
    </source>
</evidence>
<dbReference type="Proteomes" id="UP000254134">
    <property type="component" value="Unassembled WGS sequence"/>
</dbReference>
<dbReference type="InterPro" id="IPR020084">
    <property type="entry name" value="NUDIX_hydrolase_CS"/>
</dbReference>
<dbReference type="PROSITE" id="PS00893">
    <property type="entry name" value="NUDIX_BOX"/>
    <property type="match status" value="1"/>
</dbReference>
<proteinExistence type="inferred from homology"/>
<keyword evidence="4" id="KW-0460">Magnesium</keyword>
<dbReference type="PANTHER" id="PTHR43046">
    <property type="entry name" value="GDP-MANNOSE MANNOSYL HYDROLASE"/>
    <property type="match status" value="1"/>
</dbReference>
<accession>A0A7M2YUI9</accession>
<sequence length="137" mass="15049">MAELAPRARVVIVERDRVALIRRVRDGHTYYLFPGGGVEAGETPEAAARREALEELGVEVELGPIVHEESFGGTHFLYYDAWIVGGAFGTGSWPDHAVLSARERERSGTHEPVWVPLADLRGRDVRPPALAALLSPR</sequence>
<evidence type="ECO:0000256" key="1">
    <source>
        <dbReference type="ARBA" id="ARBA00001946"/>
    </source>
</evidence>
<keyword evidence="3 5" id="KW-0378">Hydrolase</keyword>
<feature type="domain" description="Nudix hydrolase" evidence="6">
    <location>
        <begin position="3"/>
        <end position="137"/>
    </location>
</feature>
<keyword evidence="8" id="KW-1185">Reference proteome</keyword>
<dbReference type="PANTHER" id="PTHR43046:SF12">
    <property type="entry name" value="GDP-MANNOSE MANNOSYL HYDROLASE"/>
    <property type="match status" value="1"/>
</dbReference>
<dbReference type="GO" id="GO:0016787">
    <property type="term" value="F:hydrolase activity"/>
    <property type="evidence" value="ECO:0007669"/>
    <property type="project" value="UniProtKB-KW"/>
</dbReference>
<protein>
    <submittedName>
        <fullName evidence="7">NUDIX domain-containing protein</fullName>
    </submittedName>
</protein>
<dbReference type="InterPro" id="IPR000086">
    <property type="entry name" value="NUDIX_hydrolase_dom"/>
</dbReference>
<comment type="similarity">
    <text evidence="2 5">Belongs to the Nudix hydrolase family.</text>
</comment>
<evidence type="ECO:0000256" key="5">
    <source>
        <dbReference type="RuleBase" id="RU003476"/>
    </source>
</evidence>
<dbReference type="SUPFAM" id="SSF55811">
    <property type="entry name" value="Nudix"/>
    <property type="match status" value="1"/>
</dbReference>
<dbReference type="RefSeq" id="WP_114796784.1">
    <property type="nucleotide sequence ID" value="NZ_QQZY01000006.1"/>
</dbReference>
<evidence type="ECO:0000256" key="4">
    <source>
        <dbReference type="ARBA" id="ARBA00022842"/>
    </source>
</evidence>
<dbReference type="CDD" id="cd04669">
    <property type="entry name" value="NUDIX_Hydrolase"/>
    <property type="match status" value="1"/>
</dbReference>
<name>A0A7M2YUI9_9ACTN</name>
<evidence type="ECO:0000259" key="6">
    <source>
        <dbReference type="PROSITE" id="PS51462"/>
    </source>
</evidence>
<organism evidence="7 8">
    <name type="scientific">Gaiella occulta</name>
    <dbReference type="NCBI Taxonomy" id="1002870"/>
    <lineage>
        <taxon>Bacteria</taxon>
        <taxon>Bacillati</taxon>
        <taxon>Actinomycetota</taxon>
        <taxon>Thermoleophilia</taxon>
        <taxon>Gaiellales</taxon>
        <taxon>Gaiellaceae</taxon>
        <taxon>Gaiella</taxon>
    </lineage>
</organism>
<dbReference type="EMBL" id="QQZY01000006">
    <property type="protein sequence ID" value="RDI73802.1"/>
    <property type="molecule type" value="Genomic_DNA"/>
</dbReference>
<evidence type="ECO:0000256" key="3">
    <source>
        <dbReference type="ARBA" id="ARBA00022801"/>
    </source>
</evidence>
<dbReference type="PROSITE" id="PS51462">
    <property type="entry name" value="NUDIX"/>
    <property type="match status" value="1"/>
</dbReference>
<evidence type="ECO:0000313" key="7">
    <source>
        <dbReference type="EMBL" id="RDI73802.1"/>
    </source>
</evidence>
<reference evidence="7 8" key="1">
    <citation type="submission" date="2018-07" db="EMBL/GenBank/DDBJ databases">
        <title>High-quality-draft genome sequence of Gaiella occulta.</title>
        <authorList>
            <person name="Severino R."/>
            <person name="Froufe H.J.C."/>
            <person name="Rainey F.A."/>
            <person name="Barroso C."/>
            <person name="Albuquerque L."/>
            <person name="Lobo-Da-Cunha A."/>
            <person name="Da Costa M.S."/>
            <person name="Egas C."/>
        </authorList>
    </citation>
    <scope>NUCLEOTIDE SEQUENCE [LARGE SCALE GENOMIC DNA]</scope>
    <source>
        <strain evidence="7 8">F2-233</strain>
    </source>
</reference>
<reference evidence="8" key="2">
    <citation type="journal article" date="2019" name="MicrobiologyOpen">
        <title>High-quality draft genome sequence of Gaiella occulta isolated from a 150 meter deep mineral water borehole and comparison with the genome sequences of other deep-branching lineages of the phylum Actinobacteria.</title>
        <authorList>
            <person name="Severino R."/>
            <person name="Froufe H.J.C."/>
            <person name="Barroso C."/>
            <person name="Albuquerque L."/>
            <person name="Lobo-da-Cunha A."/>
            <person name="da Costa M.S."/>
            <person name="Egas C."/>
        </authorList>
    </citation>
    <scope>NUCLEOTIDE SEQUENCE [LARGE SCALE GENOMIC DNA]</scope>
    <source>
        <strain evidence="8">F2-233</strain>
    </source>
</reference>
<dbReference type="Pfam" id="PF00293">
    <property type="entry name" value="NUDIX"/>
    <property type="match status" value="1"/>
</dbReference>
<dbReference type="Gene3D" id="3.90.79.10">
    <property type="entry name" value="Nucleoside Triphosphate Pyrophosphohydrolase"/>
    <property type="match status" value="1"/>
</dbReference>
<dbReference type="InterPro" id="IPR020476">
    <property type="entry name" value="Nudix_hydrolase"/>
</dbReference>
<dbReference type="InterPro" id="IPR015797">
    <property type="entry name" value="NUDIX_hydrolase-like_dom_sf"/>
</dbReference>
<dbReference type="PRINTS" id="PR00502">
    <property type="entry name" value="NUDIXFAMILY"/>
</dbReference>
<evidence type="ECO:0000256" key="2">
    <source>
        <dbReference type="ARBA" id="ARBA00005582"/>
    </source>
</evidence>
<dbReference type="AlphaFoldDB" id="A0A7M2YUI9"/>
<dbReference type="OrthoDB" id="9804442at2"/>
<gene>
    <name evidence="7" type="ORF">Gocc_2366</name>
</gene>
<comment type="cofactor">
    <cofactor evidence="1">
        <name>Mg(2+)</name>
        <dbReference type="ChEBI" id="CHEBI:18420"/>
    </cofactor>
</comment>